<name>A0A0J8UWR3_COCIT</name>
<evidence type="ECO:0000313" key="1">
    <source>
        <dbReference type="EMBL" id="KMU92368.1"/>
    </source>
</evidence>
<evidence type="ECO:0000313" key="2">
    <source>
        <dbReference type="Proteomes" id="UP000054563"/>
    </source>
</evidence>
<gene>
    <name evidence="1" type="ORF">CIHG_10172</name>
</gene>
<dbReference type="EMBL" id="DS017074">
    <property type="protein sequence ID" value="KMU92368.1"/>
    <property type="molecule type" value="Genomic_DNA"/>
</dbReference>
<dbReference type="AlphaFoldDB" id="A0A0J8UWR3"/>
<accession>A0A0J8UWR3</accession>
<proteinExistence type="predicted"/>
<organism evidence="1 2">
    <name type="scientific">Coccidioides immitis H538.4</name>
    <dbReference type="NCBI Taxonomy" id="396776"/>
    <lineage>
        <taxon>Eukaryota</taxon>
        <taxon>Fungi</taxon>
        <taxon>Dikarya</taxon>
        <taxon>Ascomycota</taxon>
        <taxon>Pezizomycotina</taxon>
        <taxon>Eurotiomycetes</taxon>
        <taxon>Eurotiomycetidae</taxon>
        <taxon>Onygenales</taxon>
        <taxon>Onygenaceae</taxon>
        <taxon>Coccidioides</taxon>
    </lineage>
</organism>
<dbReference type="Proteomes" id="UP000054563">
    <property type="component" value="Unassembled WGS sequence"/>
</dbReference>
<reference evidence="2" key="1">
    <citation type="journal article" date="2010" name="Genome Res.">
        <title>Population genomic sequencing of Coccidioides fungi reveals recent hybridization and transposon control.</title>
        <authorList>
            <person name="Neafsey D.E."/>
            <person name="Barker B.M."/>
            <person name="Sharpton T.J."/>
            <person name="Stajich J.E."/>
            <person name="Park D.J."/>
            <person name="Whiston E."/>
            <person name="Hung C.-Y."/>
            <person name="McMahan C."/>
            <person name="White J."/>
            <person name="Sykes S."/>
            <person name="Heiman D."/>
            <person name="Young S."/>
            <person name="Zeng Q."/>
            <person name="Abouelleil A."/>
            <person name="Aftuck L."/>
            <person name="Bessette D."/>
            <person name="Brown A."/>
            <person name="FitzGerald M."/>
            <person name="Lui A."/>
            <person name="Macdonald J.P."/>
            <person name="Priest M."/>
            <person name="Orbach M.J."/>
            <person name="Galgiani J.N."/>
            <person name="Kirkland T.N."/>
            <person name="Cole G.T."/>
            <person name="Birren B.W."/>
            <person name="Henn M.R."/>
            <person name="Taylor J.W."/>
            <person name="Rounsley S.D."/>
        </authorList>
    </citation>
    <scope>NUCLEOTIDE SEQUENCE [LARGE SCALE GENOMIC DNA]</scope>
    <source>
        <strain evidence="2">H538.4</strain>
    </source>
</reference>
<sequence>MPVWPPGICDRKEIHGTFVLAAVASPNSCPVPGLSKTSHFLPRAHRQVPAAKTNQRSAHPVPVVGRFALEGKVTSRDVARRREGKNPYVPFTATEYGNYTLQIGLDPDIMMLYTNE</sequence>
<protein>
    <submittedName>
        <fullName evidence="1">Uncharacterized protein</fullName>
    </submittedName>
</protein>
<dbReference type="VEuPathDB" id="FungiDB:CIHG_10172"/>